<organism evidence="2 3">
    <name type="scientific">Phyllosticta capitalensis</name>
    <dbReference type="NCBI Taxonomy" id="121624"/>
    <lineage>
        <taxon>Eukaryota</taxon>
        <taxon>Fungi</taxon>
        <taxon>Dikarya</taxon>
        <taxon>Ascomycota</taxon>
        <taxon>Pezizomycotina</taxon>
        <taxon>Dothideomycetes</taxon>
        <taxon>Dothideomycetes incertae sedis</taxon>
        <taxon>Botryosphaeriales</taxon>
        <taxon>Phyllostictaceae</taxon>
        <taxon>Phyllosticta</taxon>
    </lineage>
</organism>
<proteinExistence type="predicted"/>
<protein>
    <submittedName>
        <fullName evidence="2">Uncharacterized protein</fullName>
    </submittedName>
</protein>
<evidence type="ECO:0000313" key="3">
    <source>
        <dbReference type="Proteomes" id="UP001492380"/>
    </source>
</evidence>
<comment type="caution">
    <text evidence="2">The sequence shown here is derived from an EMBL/GenBank/DDBJ whole genome shotgun (WGS) entry which is preliminary data.</text>
</comment>
<dbReference type="EMBL" id="JBBWRZ010000002">
    <property type="protein sequence ID" value="KAK8244687.1"/>
    <property type="molecule type" value="Genomic_DNA"/>
</dbReference>
<feature type="region of interest" description="Disordered" evidence="1">
    <location>
        <begin position="214"/>
        <end position="240"/>
    </location>
</feature>
<evidence type="ECO:0000313" key="2">
    <source>
        <dbReference type="EMBL" id="KAK8244687.1"/>
    </source>
</evidence>
<dbReference type="Proteomes" id="UP001492380">
    <property type="component" value="Unassembled WGS sequence"/>
</dbReference>
<feature type="region of interest" description="Disordered" evidence="1">
    <location>
        <begin position="163"/>
        <end position="184"/>
    </location>
</feature>
<feature type="compositionally biased region" description="Basic residues" evidence="1">
    <location>
        <begin position="214"/>
        <end position="225"/>
    </location>
</feature>
<sequence>MSHLIPTASPIVGVEHAAYTAPYHWLRNTDTHLPAPIPTLTGRGEGSGFTLSRTVHCPNRASIFAARSQSWPQTADLRSCGRTWLALYHHGVDHGVQCSLDTDSSTSIPTSLAHQFPKQSLILLLLLYLRRCSRHPPFRPICCSLDTPFFHFARSHFPFAVGRSHPPSNGSSHRRRTPHAAVSRAHLPAGGSTLLESGSVIRYMLLRLPRSLHLQHRPRNHRRNPIARESPRIPHGRRAR</sequence>
<evidence type="ECO:0000256" key="1">
    <source>
        <dbReference type="SAM" id="MobiDB-lite"/>
    </source>
</evidence>
<reference evidence="2 3" key="1">
    <citation type="submission" date="2024-04" db="EMBL/GenBank/DDBJ databases">
        <title>Phyllosticta paracitricarpa is synonymous to the EU quarantine fungus P. citricarpa based on phylogenomic analyses.</title>
        <authorList>
            <consortium name="Lawrence Berkeley National Laboratory"/>
            <person name="Van Ingen-Buijs V.A."/>
            <person name="Van Westerhoven A.C."/>
            <person name="Haridas S."/>
            <person name="Skiadas P."/>
            <person name="Martin F."/>
            <person name="Groenewald J.Z."/>
            <person name="Crous P.W."/>
            <person name="Seidl M.F."/>
        </authorList>
    </citation>
    <scope>NUCLEOTIDE SEQUENCE [LARGE SCALE GENOMIC DNA]</scope>
    <source>
        <strain evidence="2 3">CBS 123374</strain>
    </source>
</reference>
<gene>
    <name evidence="2" type="ORF">HDK90DRAFT_165941</name>
</gene>
<name>A0ABR1Z151_9PEZI</name>
<accession>A0ABR1Z151</accession>
<keyword evidence="3" id="KW-1185">Reference proteome</keyword>